<reference evidence="3 4" key="1">
    <citation type="journal article" date="2018" name="Nat. Biotechnol.">
        <title>A standardized bacterial taxonomy based on genome phylogeny substantially revises the tree of life.</title>
        <authorList>
            <person name="Parks D.H."/>
            <person name="Chuvochina M."/>
            <person name="Waite D.W."/>
            <person name="Rinke C."/>
            <person name="Skarshewski A."/>
            <person name="Chaumeil P.A."/>
            <person name="Hugenholtz P."/>
        </authorList>
    </citation>
    <scope>NUCLEOTIDE SEQUENCE [LARGE SCALE GENOMIC DNA]</scope>
    <source>
        <strain evidence="3">UBA9375</strain>
    </source>
</reference>
<sequence length="342" mass="36932">MIHPRGKSTRFSGFTLIELLVVIAIIAILVALLLPAVQQAREAARRSACKNNLKQLGLALNNYHSTHGIFPPGNINPGTGSFTAWIAAGQIRNHTGHLMLLPYVEQTALYNNINFSLATGTADTASIGGGGVQTDASGKVITDQNVAIFRCPSDFGSNGGSGYGAFTYTRTNTGSSRHYNCQNNQRTSYGFISHTQTESQNTYGEIASVSKCSFGNNGAARIRDITDGTSNTVLMMESRMKKWNNFQCSNASAASWISPEFGPYWSQFTRYTFLLPRSFRINQSACTTHDEGPGRSTPGSYHTGGCQAMMGDGSVRFLSENIHLPTQQNLASIGDGQVLGEF</sequence>
<dbReference type="EMBL" id="DQAY01000061">
    <property type="protein sequence ID" value="HCO23555.1"/>
    <property type="molecule type" value="Genomic_DNA"/>
</dbReference>
<dbReference type="PANTHER" id="PTHR30093">
    <property type="entry name" value="GENERAL SECRETION PATHWAY PROTEIN G"/>
    <property type="match status" value="1"/>
</dbReference>
<feature type="domain" description="DUF1559" evidence="2">
    <location>
        <begin position="38"/>
        <end position="322"/>
    </location>
</feature>
<protein>
    <submittedName>
        <fullName evidence="3">Prepilin-type cleavage/methylation domain-containing protein</fullName>
    </submittedName>
</protein>
<dbReference type="Gene3D" id="3.30.700.10">
    <property type="entry name" value="Glycoprotein, Type 4 Pilin"/>
    <property type="match status" value="1"/>
</dbReference>
<dbReference type="InterPro" id="IPR027558">
    <property type="entry name" value="Pre_pil_HX9DG_C"/>
</dbReference>
<evidence type="ECO:0000259" key="2">
    <source>
        <dbReference type="Pfam" id="PF07596"/>
    </source>
</evidence>
<proteinExistence type="predicted"/>
<keyword evidence="1" id="KW-0472">Membrane</keyword>
<gene>
    <name evidence="3" type="ORF">DIT97_11030</name>
</gene>
<dbReference type="InterPro" id="IPR045584">
    <property type="entry name" value="Pilin-like"/>
</dbReference>
<dbReference type="NCBIfam" id="TIGR02532">
    <property type="entry name" value="IV_pilin_GFxxxE"/>
    <property type="match status" value="1"/>
</dbReference>
<dbReference type="Proteomes" id="UP000263642">
    <property type="component" value="Unassembled WGS sequence"/>
</dbReference>
<accession>A0A3D3R416</accession>
<dbReference type="SUPFAM" id="SSF54523">
    <property type="entry name" value="Pili subunits"/>
    <property type="match status" value="1"/>
</dbReference>
<feature type="transmembrane region" description="Helical" evidence="1">
    <location>
        <begin position="12"/>
        <end position="37"/>
    </location>
</feature>
<dbReference type="NCBIfam" id="TIGR04294">
    <property type="entry name" value="pre_pil_HX9DG"/>
    <property type="match status" value="1"/>
</dbReference>
<name>A0A3D3R416_9PLAN</name>
<dbReference type="Pfam" id="PF07596">
    <property type="entry name" value="SBP_bac_10"/>
    <property type="match status" value="1"/>
</dbReference>
<dbReference type="AlphaFoldDB" id="A0A3D3R416"/>
<dbReference type="InterPro" id="IPR011453">
    <property type="entry name" value="DUF1559"/>
</dbReference>
<comment type="caution">
    <text evidence="3">The sequence shown here is derived from an EMBL/GenBank/DDBJ whole genome shotgun (WGS) entry which is preliminary data.</text>
</comment>
<keyword evidence="1" id="KW-0812">Transmembrane</keyword>
<organism evidence="3 4">
    <name type="scientific">Gimesia maris</name>
    <dbReference type="NCBI Taxonomy" id="122"/>
    <lineage>
        <taxon>Bacteria</taxon>
        <taxon>Pseudomonadati</taxon>
        <taxon>Planctomycetota</taxon>
        <taxon>Planctomycetia</taxon>
        <taxon>Planctomycetales</taxon>
        <taxon>Planctomycetaceae</taxon>
        <taxon>Gimesia</taxon>
    </lineage>
</organism>
<dbReference type="PANTHER" id="PTHR30093:SF2">
    <property type="entry name" value="TYPE II SECRETION SYSTEM PROTEIN H"/>
    <property type="match status" value="1"/>
</dbReference>
<dbReference type="InterPro" id="IPR012902">
    <property type="entry name" value="N_methyl_site"/>
</dbReference>
<evidence type="ECO:0000313" key="4">
    <source>
        <dbReference type="Proteomes" id="UP000263642"/>
    </source>
</evidence>
<dbReference type="Pfam" id="PF07963">
    <property type="entry name" value="N_methyl"/>
    <property type="match status" value="1"/>
</dbReference>
<evidence type="ECO:0000313" key="3">
    <source>
        <dbReference type="EMBL" id="HCO23555.1"/>
    </source>
</evidence>
<keyword evidence="1" id="KW-1133">Transmembrane helix</keyword>
<evidence type="ECO:0000256" key="1">
    <source>
        <dbReference type="SAM" id="Phobius"/>
    </source>
</evidence>
<dbReference type="PROSITE" id="PS00409">
    <property type="entry name" value="PROKAR_NTER_METHYL"/>
    <property type="match status" value="1"/>
</dbReference>